<dbReference type="PANTHER" id="PTHR24305:SF87">
    <property type="entry name" value="CYTOCHROME P450 MONOOXYGENASE ALND-RELATED"/>
    <property type="match status" value="1"/>
</dbReference>
<gene>
    <name evidence="6" type="primary">Cyp4f5</name>
    <name evidence="6" type="ORF">LSUB1_G008161</name>
</gene>
<dbReference type="PRINTS" id="PR00385">
    <property type="entry name" value="P450"/>
</dbReference>
<protein>
    <submittedName>
        <fullName evidence="6">Cytochrome P450</fullName>
    </submittedName>
</protein>
<keyword evidence="3 5" id="KW-0479">Metal-binding</keyword>
<evidence type="ECO:0000313" key="7">
    <source>
        <dbReference type="Proteomes" id="UP000462212"/>
    </source>
</evidence>
<keyword evidence="5" id="KW-0349">Heme</keyword>
<evidence type="ECO:0000256" key="2">
    <source>
        <dbReference type="ARBA" id="ARBA00010617"/>
    </source>
</evidence>
<evidence type="ECO:0000313" key="6">
    <source>
        <dbReference type="EMBL" id="TVY32774.1"/>
    </source>
</evidence>
<sequence>MATQSFYLVNDNPATARAIILSEKDDLKSLQKTVADFLQVAGKQEIGFQNKERALVHLGEILSNPEPVGVTLDGHGVRQIQGPDGLPAVGSFYEIFPDHLGNHDRLFKKYGSVIKTTNMGKTTYLTNDPAIGLLAFSESQFFTKKITPNHPLYALKDNTALFLGDTETANWAAGHKFIPPCMSPKAVRHYTPLMQDCVRDCFKVFDELDARNESLNVYQYMLKLASGFIGKIVLGLDLHQMDEVDSPIHPMVTSRGDWYARLPFGDPQRLREVRKKLYAMLAAQVDTGRLTTGSDLPLHDAALDAKCVLDYLLRAVDNQGKKLPIDLVYSNIVVISAAGFTTTSSLLSWLLYCLVAYPGNQERLLQELVDHGINEKTQWTPELSTSLHFLEIFVKETQRLHNPSYQPGRTSKTEVILPGGYRLPENEVIIPAIHAIHTNPKIWTNPQRFDPDRWDSEEIKSRPAGSYLPFATGARGCIGFNLALAEVKVLIPELVYRYEFSKDGDEAVEYDPEFQLIRPVNLYVRAKKRTTWPEPSMKA</sequence>
<evidence type="ECO:0000256" key="3">
    <source>
        <dbReference type="ARBA" id="ARBA00022723"/>
    </source>
</evidence>
<reference evidence="6 7" key="1">
    <citation type="submission" date="2018-05" db="EMBL/GenBank/DDBJ databases">
        <title>Genome sequencing and assembly of the regulated plant pathogen Lachnellula willkommii and related sister species for the development of diagnostic species identification markers.</title>
        <authorList>
            <person name="Giroux E."/>
            <person name="Bilodeau G."/>
        </authorList>
    </citation>
    <scope>NUCLEOTIDE SEQUENCE [LARGE SCALE GENOMIC DNA]</scope>
    <source>
        <strain evidence="6 7">CBS 197.66</strain>
    </source>
</reference>
<evidence type="ECO:0000256" key="1">
    <source>
        <dbReference type="ARBA" id="ARBA00001971"/>
    </source>
</evidence>
<dbReference type="FunFam" id="1.10.630.10:FF:000090">
    <property type="entry name" value="Cytochrome P450 monooxygenase"/>
    <property type="match status" value="1"/>
</dbReference>
<feature type="binding site" description="axial binding residue" evidence="5">
    <location>
        <position position="477"/>
    </location>
    <ligand>
        <name>heme</name>
        <dbReference type="ChEBI" id="CHEBI:30413"/>
    </ligand>
    <ligandPart>
        <name>Fe</name>
        <dbReference type="ChEBI" id="CHEBI:18248"/>
    </ligandPart>
</feature>
<dbReference type="Proteomes" id="UP000462212">
    <property type="component" value="Unassembled WGS sequence"/>
</dbReference>
<keyword evidence="4 5" id="KW-0408">Iron</keyword>
<dbReference type="PANTHER" id="PTHR24305">
    <property type="entry name" value="CYTOCHROME P450"/>
    <property type="match status" value="1"/>
</dbReference>
<dbReference type="SUPFAM" id="SSF48264">
    <property type="entry name" value="Cytochrome P450"/>
    <property type="match status" value="1"/>
</dbReference>
<dbReference type="GO" id="GO:0004497">
    <property type="term" value="F:monooxygenase activity"/>
    <property type="evidence" value="ECO:0007669"/>
    <property type="project" value="InterPro"/>
</dbReference>
<dbReference type="GO" id="GO:0020037">
    <property type="term" value="F:heme binding"/>
    <property type="evidence" value="ECO:0007669"/>
    <property type="project" value="InterPro"/>
</dbReference>
<dbReference type="Gene3D" id="1.10.630.10">
    <property type="entry name" value="Cytochrome P450"/>
    <property type="match status" value="1"/>
</dbReference>
<comment type="cofactor">
    <cofactor evidence="1 5">
        <name>heme</name>
        <dbReference type="ChEBI" id="CHEBI:30413"/>
    </cofactor>
</comment>
<dbReference type="InterPro" id="IPR001128">
    <property type="entry name" value="Cyt_P450"/>
</dbReference>
<proteinExistence type="inferred from homology"/>
<dbReference type="InterPro" id="IPR036396">
    <property type="entry name" value="Cyt_P450_sf"/>
</dbReference>
<evidence type="ECO:0000256" key="5">
    <source>
        <dbReference type="PIRSR" id="PIRSR602403-1"/>
    </source>
</evidence>
<organism evidence="6 7">
    <name type="scientific">Lachnellula subtilissima</name>
    <dbReference type="NCBI Taxonomy" id="602034"/>
    <lineage>
        <taxon>Eukaryota</taxon>
        <taxon>Fungi</taxon>
        <taxon>Dikarya</taxon>
        <taxon>Ascomycota</taxon>
        <taxon>Pezizomycotina</taxon>
        <taxon>Leotiomycetes</taxon>
        <taxon>Helotiales</taxon>
        <taxon>Lachnaceae</taxon>
        <taxon>Lachnellula</taxon>
    </lineage>
</organism>
<comment type="similarity">
    <text evidence="2">Belongs to the cytochrome P450 family.</text>
</comment>
<dbReference type="PRINTS" id="PR00465">
    <property type="entry name" value="EP450IV"/>
</dbReference>
<dbReference type="GO" id="GO:0005506">
    <property type="term" value="F:iron ion binding"/>
    <property type="evidence" value="ECO:0007669"/>
    <property type="project" value="InterPro"/>
</dbReference>
<dbReference type="Pfam" id="PF00067">
    <property type="entry name" value="p450"/>
    <property type="match status" value="1"/>
</dbReference>
<keyword evidence="7" id="KW-1185">Reference proteome</keyword>
<dbReference type="GO" id="GO:0016705">
    <property type="term" value="F:oxidoreductase activity, acting on paired donors, with incorporation or reduction of molecular oxygen"/>
    <property type="evidence" value="ECO:0007669"/>
    <property type="project" value="InterPro"/>
</dbReference>
<dbReference type="AlphaFoldDB" id="A0A8H8U5X4"/>
<accession>A0A8H8U5X4</accession>
<dbReference type="InterPro" id="IPR002403">
    <property type="entry name" value="Cyt_P450_E_grp-IV"/>
</dbReference>
<dbReference type="CDD" id="cd00302">
    <property type="entry name" value="cytochrome_P450"/>
    <property type="match status" value="1"/>
</dbReference>
<dbReference type="OrthoDB" id="1470350at2759"/>
<dbReference type="InterPro" id="IPR050121">
    <property type="entry name" value="Cytochrome_P450_monoxygenase"/>
</dbReference>
<dbReference type="EMBL" id="QGMJ01000938">
    <property type="protein sequence ID" value="TVY32774.1"/>
    <property type="molecule type" value="Genomic_DNA"/>
</dbReference>
<comment type="caution">
    <text evidence="6">The sequence shown here is derived from an EMBL/GenBank/DDBJ whole genome shotgun (WGS) entry which is preliminary data.</text>
</comment>
<evidence type="ECO:0000256" key="4">
    <source>
        <dbReference type="ARBA" id="ARBA00023004"/>
    </source>
</evidence>
<name>A0A8H8U5X4_9HELO</name>